<reference evidence="4 5" key="1">
    <citation type="submission" date="2021-03" db="EMBL/GenBank/DDBJ databases">
        <title>Glycomyces sp. nov., a novel actinomycete isolated from soil.</title>
        <authorList>
            <person name="Yang X."/>
            <person name="Xu X."/>
        </authorList>
    </citation>
    <scope>NUCLEOTIDE SEQUENCE [LARGE SCALE GENOMIC DNA]</scope>
    <source>
        <strain evidence="4 5">NEAU-S30</strain>
    </source>
</reference>
<keyword evidence="2" id="KW-0812">Transmembrane</keyword>
<dbReference type="Pfam" id="PF01478">
    <property type="entry name" value="Peptidase_A24"/>
    <property type="match status" value="1"/>
</dbReference>
<dbReference type="InterPro" id="IPR050882">
    <property type="entry name" value="Prepilin_peptidase/N-MTase"/>
</dbReference>
<proteinExistence type="inferred from homology"/>
<organism evidence="4 5">
    <name type="scientific">Glycomyces niveus</name>
    <dbReference type="NCBI Taxonomy" id="2820287"/>
    <lineage>
        <taxon>Bacteria</taxon>
        <taxon>Bacillati</taxon>
        <taxon>Actinomycetota</taxon>
        <taxon>Actinomycetes</taxon>
        <taxon>Glycomycetales</taxon>
        <taxon>Glycomycetaceae</taxon>
        <taxon>Glycomyces</taxon>
    </lineage>
</organism>
<evidence type="ECO:0000259" key="3">
    <source>
        <dbReference type="Pfam" id="PF01478"/>
    </source>
</evidence>
<dbReference type="PANTHER" id="PTHR30487:SF0">
    <property type="entry name" value="PREPILIN LEADER PEPTIDASE_N-METHYLTRANSFERASE-RELATED"/>
    <property type="match status" value="1"/>
</dbReference>
<keyword evidence="2" id="KW-0472">Membrane</keyword>
<dbReference type="EMBL" id="JAGFNP010000004">
    <property type="protein sequence ID" value="MBO3733213.1"/>
    <property type="molecule type" value="Genomic_DNA"/>
</dbReference>
<protein>
    <submittedName>
        <fullName evidence="4">Prepilin peptidase</fullName>
    </submittedName>
</protein>
<feature type="domain" description="Prepilin type IV endopeptidase peptidase" evidence="3">
    <location>
        <begin position="69"/>
        <end position="167"/>
    </location>
</feature>
<feature type="transmembrane region" description="Helical" evidence="2">
    <location>
        <begin position="153"/>
        <end position="174"/>
    </location>
</feature>
<dbReference type="Gene3D" id="1.20.120.1220">
    <property type="match status" value="1"/>
</dbReference>
<evidence type="ECO:0000313" key="4">
    <source>
        <dbReference type="EMBL" id="MBO3733213.1"/>
    </source>
</evidence>
<dbReference type="Proteomes" id="UP000681341">
    <property type="component" value="Unassembled WGS sequence"/>
</dbReference>
<feature type="transmembrane region" description="Helical" evidence="2">
    <location>
        <begin position="57"/>
        <end position="76"/>
    </location>
</feature>
<evidence type="ECO:0000256" key="1">
    <source>
        <dbReference type="ARBA" id="ARBA00005801"/>
    </source>
</evidence>
<keyword evidence="5" id="KW-1185">Reference proteome</keyword>
<dbReference type="RefSeq" id="WP_208496109.1">
    <property type="nucleotide sequence ID" value="NZ_JAGFNP010000004.1"/>
</dbReference>
<feature type="transmembrane region" description="Helical" evidence="2">
    <location>
        <begin position="186"/>
        <end position="205"/>
    </location>
</feature>
<accession>A0ABS3U364</accession>
<evidence type="ECO:0000256" key="2">
    <source>
        <dbReference type="SAM" id="Phobius"/>
    </source>
</evidence>
<keyword evidence="2" id="KW-1133">Transmembrane helix</keyword>
<name>A0ABS3U364_9ACTN</name>
<gene>
    <name evidence="4" type="ORF">J5V16_10295</name>
</gene>
<comment type="caution">
    <text evidence="4">The sequence shown here is derived from an EMBL/GenBank/DDBJ whole genome shotgun (WGS) entry which is preliminary data.</text>
</comment>
<sequence>MLIPGALYIGAATAALLAGPGLGRCVALATDRHPDPRLIKAVCLAAALLIAWRADGLLHGVALGTVAAAGVAAGWIDVYQRRLPDALILPAYPLVAALLIATGEPGTLLRAAACAAIGMALYGIGCAFGQIGFGDVKLAGLLGLVSGWASWEAAALALAATIVIGGAQAAAVVVTGRRDFPYGPAMLTGTAAGIAAEPWVVLYPVS</sequence>
<comment type="similarity">
    <text evidence="1">Belongs to the peptidase A24 family.</text>
</comment>
<feature type="transmembrane region" description="Helical" evidence="2">
    <location>
        <begin position="108"/>
        <end position="133"/>
    </location>
</feature>
<feature type="transmembrane region" description="Helical" evidence="2">
    <location>
        <begin position="82"/>
        <end position="101"/>
    </location>
</feature>
<dbReference type="InterPro" id="IPR000045">
    <property type="entry name" value="Prepilin_IV_endopep_pep"/>
</dbReference>
<dbReference type="PANTHER" id="PTHR30487">
    <property type="entry name" value="TYPE 4 PREPILIN-LIKE PROTEINS LEADER PEPTIDE-PROCESSING ENZYME"/>
    <property type="match status" value="1"/>
</dbReference>
<evidence type="ECO:0000313" key="5">
    <source>
        <dbReference type="Proteomes" id="UP000681341"/>
    </source>
</evidence>